<evidence type="ECO:0000313" key="2">
    <source>
        <dbReference type="EMBL" id="PIQ73451.1"/>
    </source>
</evidence>
<comment type="caution">
    <text evidence="2">The sequence shown here is derived from an EMBL/GenBank/DDBJ whole genome shotgun (WGS) entry which is preliminary data.</text>
</comment>
<name>A0A2M6IU42_9BACT</name>
<dbReference type="AlphaFoldDB" id="A0A2M6IU42"/>
<feature type="region of interest" description="Disordered" evidence="1">
    <location>
        <begin position="23"/>
        <end position="52"/>
    </location>
</feature>
<dbReference type="EMBL" id="PCVM01000059">
    <property type="protein sequence ID" value="PIQ73451.1"/>
    <property type="molecule type" value="Genomic_DNA"/>
</dbReference>
<dbReference type="Proteomes" id="UP000231056">
    <property type="component" value="Unassembled WGS sequence"/>
</dbReference>
<sequence>TFTEESAADAAIKAMHEQEVEGRNIIVNKARPREERRDNFGGNGGNDRGDRY</sequence>
<feature type="non-terminal residue" evidence="2">
    <location>
        <position position="1"/>
    </location>
</feature>
<dbReference type="SUPFAM" id="SSF54928">
    <property type="entry name" value="RNA-binding domain, RBD"/>
    <property type="match status" value="1"/>
</dbReference>
<accession>A0A2M6IU42</accession>
<dbReference type="Gene3D" id="3.30.70.330">
    <property type="match status" value="1"/>
</dbReference>
<protein>
    <submittedName>
        <fullName evidence="2">RNA-binding protein</fullName>
    </submittedName>
</protein>
<proteinExistence type="predicted"/>
<dbReference type="GO" id="GO:0003676">
    <property type="term" value="F:nucleic acid binding"/>
    <property type="evidence" value="ECO:0007669"/>
    <property type="project" value="InterPro"/>
</dbReference>
<evidence type="ECO:0000256" key="1">
    <source>
        <dbReference type="SAM" id="MobiDB-lite"/>
    </source>
</evidence>
<gene>
    <name evidence="2" type="ORF">COV58_02575</name>
</gene>
<evidence type="ECO:0000313" key="3">
    <source>
        <dbReference type="Proteomes" id="UP000231056"/>
    </source>
</evidence>
<organism evidence="2 3">
    <name type="scientific">Candidatus Roizmanbacteria bacterium CG11_big_fil_rev_8_21_14_0_20_36_8</name>
    <dbReference type="NCBI Taxonomy" id="1974856"/>
    <lineage>
        <taxon>Bacteria</taxon>
        <taxon>Candidatus Roizmaniibacteriota</taxon>
    </lineage>
</organism>
<dbReference type="InterPro" id="IPR035979">
    <property type="entry name" value="RBD_domain_sf"/>
</dbReference>
<reference evidence="2 3" key="1">
    <citation type="submission" date="2017-09" db="EMBL/GenBank/DDBJ databases">
        <title>Depth-based differentiation of microbial function through sediment-hosted aquifers and enrichment of novel symbionts in the deep terrestrial subsurface.</title>
        <authorList>
            <person name="Probst A.J."/>
            <person name="Ladd B."/>
            <person name="Jarett J.K."/>
            <person name="Geller-Mcgrath D.E."/>
            <person name="Sieber C.M."/>
            <person name="Emerson J.B."/>
            <person name="Anantharaman K."/>
            <person name="Thomas B.C."/>
            <person name="Malmstrom R."/>
            <person name="Stieglmeier M."/>
            <person name="Klingl A."/>
            <person name="Woyke T."/>
            <person name="Ryan C.M."/>
            <person name="Banfield J.F."/>
        </authorList>
    </citation>
    <scope>NUCLEOTIDE SEQUENCE [LARGE SCALE GENOMIC DNA]</scope>
    <source>
        <strain evidence="2">CG11_big_fil_rev_8_21_14_0_20_36_8</strain>
    </source>
</reference>
<dbReference type="InterPro" id="IPR012677">
    <property type="entry name" value="Nucleotide-bd_a/b_plait_sf"/>
</dbReference>